<dbReference type="PANTHER" id="PTHR35526:SF3">
    <property type="entry name" value="ANTI-SIGMA-F FACTOR RSBW"/>
    <property type="match status" value="1"/>
</dbReference>
<dbReference type="RefSeq" id="WP_380232187.1">
    <property type="nucleotide sequence ID" value="NZ_JBHTAJ010000059.1"/>
</dbReference>
<evidence type="ECO:0000256" key="1">
    <source>
        <dbReference type="ARBA" id="ARBA00022527"/>
    </source>
</evidence>
<dbReference type="CDD" id="cd16936">
    <property type="entry name" value="HATPase_RsbW-like"/>
    <property type="match status" value="1"/>
</dbReference>
<dbReference type="SUPFAM" id="SSF55874">
    <property type="entry name" value="ATPase domain of HSP90 chaperone/DNA topoisomerase II/histidine kinase"/>
    <property type="match status" value="1"/>
</dbReference>
<organism evidence="3 4">
    <name type="scientific">Kitasatospora paranensis</name>
    <dbReference type="NCBI Taxonomy" id="258053"/>
    <lineage>
        <taxon>Bacteria</taxon>
        <taxon>Bacillati</taxon>
        <taxon>Actinomycetota</taxon>
        <taxon>Actinomycetes</taxon>
        <taxon>Kitasatosporales</taxon>
        <taxon>Streptomycetaceae</taxon>
        <taxon>Kitasatospora</taxon>
    </lineage>
</organism>
<evidence type="ECO:0000259" key="2">
    <source>
        <dbReference type="Pfam" id="PF13581"/>
    </source>
</evidence>
<keyword evidence="3" id="KW-0067">ATP-binding</keyword>
<keyword evidence="3" id="KW-0547">Nucleotide-binding</keyword>
<dbReference type="Gene3D" id="3.30.565.10">
    <property type="entry name" value="Histidine kinase-like ATPase, C-terminal domain"/>
    <property type="match status" value="1"/>
</dbReference>
<evidence type="ECO:0000313" key="4">
    <source>
        <dbReference type="Proteomes" id="UP001596435"/>
    </source>
</evidence>
<dbReference type="EMBL" id="JBHTAJ010000059">
    <property type="protein sequence ID" value="MFC7183076.1"/>
    <property type="molecule type" value="Genomic_DNA"/>
</dbReference>
<proteinExistence type="predicted"/>
<dbReference type="PANTHER" id="PTHR35526">
    <property type="entry name" value="ANTI-SIGMA-F FACTOR RSBW-RELATED"/>
    <property type="match status" value="1"/>
</dbReference>
<name>A0ABW2G0Q2_9ACTN</name>
<dbReference type="InterPro" id="IPR050267">
    <property type="entry name" value="Anti-sigma-factor_SerPK"/>
</dbReference>
<sequence length="181" mass="19185">MHRQPHASPPVPTPRHSGRCRTAVFLLAATSEMAHLVRSCSTRLLTAWGLAADDPIVVLAELVANAAEHGGDDMAVRLHHCSDTLEIEVVDTGTTLPLPHLPVIPGDGAWGDLEGLRGRGLLMVSALSEHVLLRREADGTTRATARVRATLLPDAAQCPAAPCPPPAIDPAQPQMLRLSHA</sequence>
<dbReference type="Proteomes" id="UP001596435">
    <property type="component" value="Unassembled WGS sequence"/>
</dbReference>
<dbReference type="Pfam" id="PF13581">
    <property type="entry name" value="HATPase_c_2"/>
    <property type="match status" value="1"/>
</dbReference>
<keyword evidence="1" id="KW-0418">Kinase</keyword>
<dbReference type="InterPro" id="IPR003594">
    <property type="entry name" value="HATPase_dom"/>
</dbReference>
<evidence type="ECO:0000313" key="3">
    <source>
        <dbReference type="EMBL" id="MFC7183076.1"/>
    </source>
</evidence>
<reference evidence="4" key="1">
    <citation type="journal article" date="2019" name="Int. J. Syst. Evol. Microbiol.">
        <title>The Global Catalogue of Microorganisms (GCM) 10K type strain sequencing project: providing services to taxonomists for standard genome sequencing and annotation.</title>
        <authorList>
            <consortium name="The Broad Institute Genomics Platform"/>
            <consortium name="The Broad Institute Genome Sequencing Center for Infectious Disease"/>
            <person name="Wu L."/>
            <person name="Ma J."/>
        </authorList>
    </citation>
    <scope>NUCLEOTIDE SEQUENCE [LARGE SCALE GENOMIC DNA]</scope>
    <source>
        <strain evidence="4">CGMCC 1.12859</strain>
    </source>
</reference>
<keyword evidence="4" id="KW-1185">Reference proteome</keyword>
<comment type="caution">
    <text evidence="3">The sequence shown here is derived from an EMBL/GenBank/DDBJ whole genome shotgun (WGS) entry which is preliminary data.</text>
</comment>
<keyword evidence="1" id="KW-0723">Serine/threonine-protein kinase</keyword>
<gene>
    <name evidence="3" type="ORF">ACFQMG_26350</name>
</gene>
<protein>
    <submittedName>
        <fullName evidence="3">ATP-binding protein</fullName>
    </submittedName>
</protein>
<dbReference type="GO" id="GO:0005524">
    <property type="term" value="F:ATP binding"/>
    <property type="evidence" value="ECO:0007669"/>
    <property type="project" value="UniProtKB-KW"/>
</dbReference>
<dbReference type="InterPro" id="IPR036890">
    <property type="entry name" value="HATPase_C_sf"/>
</dbReference>
<feature type="domain" description="Histidine kinase/HSP90-like ATPase" evidence="2">
    <location>
        <begin position="29"/>
        <end position="141"/>
    </location>
</feature>
<keyword evidence="1" id="KW-0808">Transferase</keyword>
<accession>A0ABW2G0Q2</accession>